<gene>
    <name evidence="2" type="ORF">C0W53_04780</name>
</gene>
<evidence type="ECO:0000256" key="1">
    <source>
        <dbReference type="SAM" id="MobiDB-lite"/>
    </source>
</evidence>
<comment type="caution">
    <text evidence="2">The sequence shown here is derived from an EMBL/GenBank/DDBJ whole genome shotgun (WGS) entry which is preliminary data.</text>
</comment>
<reference evidence="2 3" key="1">
    <citation type="submission" date="2018-01" db="EMBL/GenBank/DDBJ databases">
        <title>Whole genome sequencing of Histamine producing bacteria.</title>
        <authorList>
            <person name="Butler K."/>
        </authorList>
    </citation>
    <scope>NUCLEOTIDE SEQUENCE [LARGE SCALE GENOMIC DNA]</scope>
    <source>
        <strain evidence="2 3">A1-4</strain>
    </source>
</reference>
<feature type="compositionally biased region" description="Basic and acidic residues" evidence="1">
    <location>
        <begin position="20"/>
        <end position="39"/>
    </location>
</feature>
<dbReference type="RefSeq" id="WP_045041341.1">
    <property type="nucleotide sequence ID" value="NZ_JZTB01000001.1"/>
</dbReference>
<dbReference type="Proteomes" id="UP000240728">
    <property type="component" value="Unassembled WGS sequence"/>
</dbReference>
<accession>A0AAX0YZR7</accession>
<evidence type="ECO:0000313" key="3">
    <source>
        <dbReference type="Proteomes" id="UP000240728"/>
    </source>
</evidence>
<name>A0AAX0YZR7_9GAMM</name>
<feature type="region of interest" description="Disordered" evidence="1">
    <location>
        <begin position="1"/>
        <end position="39"/>
    </location>
</feature>
<organism evidence="2 3">
    <name type="scientific">Photobacterium kishitanii</name>
    <dbReference type="NCBI Taxonomy" id="318456"/>
    <lineage>
        <taxon>Bacteria</taxon>
        <taxon>Pseudomonadati</taxon>
        <taxon>Pseudomonadota</taxon>
        <taxon>Gammaproteobacteria</taxon>
        <taxon>Vibrionales</taxon>
        <taxon>Vibrionaceae</taxon>
        <taxon>Photobacterium</taxon>
    </lineage>
</organism>
<keyword evidence="3" id="KW-1185">Reference proteome</keyword>
<proteinExistence type="predicted"/>
<dbReference type="AlphaFoldDB" id="A0AAX0YZR7"/>
<sequence>MSRKPISEKELLKGITPKTAHADELATTSEKDWGSYSEDTDKAKSDFLVQRDDVFNDTRMLKMAERFNKSGSIDKETLMKIKGLTESKTPSENEYRMVLKRIEAIFDAEPGTPEGNELEKLATWVEAYEEEHFPF</sequence>
<feature type="compositionally biased region" description="Basic and acidic residues" evidence="1">
    <location>
        <begin position="1"/>
        <end position="12"/>
    </location>
</feature>
<evidence type="ECO:0000313" key="2">
    <source>
        <dbReference type="EMBL" id="PSX46252.1"/>
    </source>
</evidence>
<protein>
    <submittedName>
        <fullName evidence="2">Uncharacterized protein</fullName>
    </submittedName>
</protein>
<dbReference type="EMBL" id="PYOZ01000002">
    <property type="protein sequence ID" value="PSX46252.1"/>
    <property type="molecule type" value="Genomic_DNA"/>
</dbReference>